<proteinExistence type="inferred from homology"/>
<dbReference type="Pfam" id="PF01641">
    <property type="entry name" value="SelR"/>
    <property type="match status" value="1"/>
</dbReference>
<feature type="signal peptide" evidence="8">
    <location>
        <begin position="1"/>
        <end position="22"/>
    </location>
</feature>
<protein>
    <recommendedName>
        <fullName evidence="6">Peptide methionine sulfoxide reductase MsrB</fullName>
        <ecNumber evidence="6">1.8.4.12</ecNumber>
    </recommendedName>
    <alternativeName>
        <fullName evidence="6">Peptide-methionine (R)-S-oxide reductase</fullName>
    </alternativeName>
</protein>
<accession>A0A5C5ZMR0</accession>
<evidence type="ECO:0000256" key="5">
    <source>
        <dbReference type="ARBA" id="ARBA00048488"/>
    </source>
</evidence>
<keyword evidence="2 6" id="KW-0479">Metal-binding</keyword>
<feature type="chain" id="PRO_5022840768" description="Peptide methionine sulfoxide reductase MsrB" evidence="8">
    <location>
        <begin position="23"/>
        <end position="210"/>
    </location>
</feature>
<dbReference type="Gene3D" id="2.170.150.20">
    <property type="entry name" value="Peptide methionine sulfoxide reductase"/>
    <property type="match status" value="1"/>
</dbReference>
<evidence type="ECO:0000313" key="10">
    <source>
        <dbReference type="EMBL" id="TWT87733.1"/>
    </source>
</evidence>
<name>A0A5C5ZMR0_9BACT</name>
<dbReference type="HAMAP" id="MF_01400">
    <property type="entry name" value="MsrB"/>
    <property type="match status" value="1"/>
</dbReference>
<feature type="binding site" evidence="6">
    <location>
        <position position="116"/>
    </location>
    <ligand>
        <name>Zn(2+)</name>
        <dbReference type="ChEBI" id="CHEBI:29105"/>
    </ligand>
</feature>
<evidence type="ECO:0000256" key="4">
    <source>
        <dbReference type="ARBA" id="ARBA00023002"/>
    </source>
</evidence>
<feature type="binding site" evidence="6">
    <location>
        <position position="162"/>
    </location>
    <ligand>
        <name>Zn(2+)</name>
        <dbReference type="ChEBI" id="CHEBI:29105"/>
    </ligand>
</feature>
<dbReference type="PROSITE" id="PS51790">
    <property type="entry name" value="MSRB"/>
    <property type="match status" value="1"/>
</dbReference>
<dbReference type="PANTHER" id="PTHR10173">
    <property type="entry name" value="METHIONINE SULFOXIDE REDUCTASE"/>
    <property type="match status" value="1"/>
</dbReference>
<evidence type="ECO:0000256" key="8">
    <source>
        <dbReference type="SAM" id="SignalP"/>
    </source>
</evidence>
<dbReference type="SUPFAM" id="SSF51316">
    <property type="entry name" value="Mss4-like"/>
    <property type="match status" value="1"/>
</dbReference>
<dbReference type="Proteomes" id="UP000315440">
    <property type="component" value="Unassembled WGS sequence"/>
</dbReference>
<dbReference type="EC" id="1.8.4.12" evidence="6"/>
<evidence type="ECO:0000256" key="6">
    <source>
        <dbReference type="HAMAP-Rule" id="MF_01400"/>
    </source>
</evidence>
<keyword evidence="8" id="KW-0732">Signal</keyword>
<dbReference type="InterPro" id="IPR028427">
    <property type="entry name" value="Met_Sox_Rdtase_MsrB"/>
</dbReference>
<dbReference type="GO" id="GO:0008270">
    <property type="term" value="F:zinc ion binding"/>
    <property type="evidence" value="ECO:0007669"/>
    <property type="project" value="UniProtKB-UniRule"/>
</dbReference>
<comment type="catalytic activity">
    <reaction evidence="5 6">
        <text>L-methionyl-[protein] + [thioredoxin]-disulfide + H2O = L-methionyl-(R)-S-oxide-[protein] + [thioredoxin]-dithiol</text>
        <dbReference type="Rhea" id="RHEA:24164"/>
        <dbReference type="Rhea" id="RHEA-COMP:10698"/>
        <dbReference type="Rhea" id="RHEA-COMP:10700"/>
        <dbReference type="Rhea" id="RHEA-COMP:12313"/>
        <dbReference type="Rhea" id="RHEA-COMP:12314"/>
        <dbReference type="ChEBI" id="CHEBI:15377"/>
        <dbReference type="ChEBI" id="CHEBI:16044"/>
        <dbReference type="ChEBI" id="CHEBI:29950"/>
        <dbReference type="ChEBI" id="CHEBI:45764"/>
        <dbReference type="ChEBI" id="CHEBI:50058"/>
        <dbReference type="EC" id="1.8.4.12"/>
    </reaction>
</comment>
<dbReference type="GO" id="GO:0033743">
    <property type="term" value="F:peptide-methionine (R)-S-oxide reductase activity"/>
    <property type="evidence" value="ECO:0007669"/>
    <property type="project" value="UniProtKB-UniRule"/>
</dbReference>
<evidence type="ECO:0000313" key="11">
    <source>
        <dbReference type="Proteomes" id="UP000315440"/>
    </source>
</evidence>
<dbReference type="RefSeq" id="WP_231993798.1">
    <property type="nucleotide sequence ID" value="NZ_SJPQ01000003.1"/>
</dbReference>
<dbReference type="GO" id="GO:0030091">
    <property type="term" value="P:protein repair"/>
    <property type="evidence" value="ECO:0007669"/>
    <property type="project" value="InterPro"/>
</dbReference>
<evidence type="ECO:0000256" key="2">
    <source>
        <dbReference type="ARBA" id="ARBA00022723"/>
    </source>
</evidence>
<reference evidence="10 11" key="1">
    <citation type="submission" date="2019-02" db="EMBL/GenBank/DDBJ databases">
        <title>Deep-cultivation of Planctomycetes and their phenomic and genomic characterization uncovers novel biology.</title>
        <authorList>
            <person name="Wiegand S."/>
            <person name="Jogler M."/>
            <person name="Boedeker C."/>
            <person name="Pinto D."/>
            <person name="Vollmers J."/>
            <person name="Rivas-Marin E."/>
            <person name="Kohn T."/>
            <person name="Peeters S.H."/>
            <person name="Heuer A."/>
            <person name="Rast P."/>
            <person name="Oberbeckmann S."/>
            <person name="Bunk B."/>
            <person name="Jeske O."/>
            <person name="Meyerdierks A."/>
            <person name="Storesund J.E."/>
            <person name="Kallscheuer N."/>
            <person name="Luecker S."/>
            <person name="Lage O.M."/>
            <person name="Pohl T."/>
            <person name="Merkel B.J."/>
            <person name="Hornburger P."/>
            <person name="Mueller R.-W."/>
            <person name="Bruemmer F."/>
            <person name="Labrenz M."/>
            <person name="Spormann A.M."/>
            <person name="Op Den Camp H."/>
            <person name="Overmann J."/>
            <person name="Amann R."/>
            <person name="Jetten M.S.M."/>
            <person name="Mascher T."/>
            <person name="Medema M.H."/>
            <person name="Devos D.P."/>
            <person name="Kaster A.-K."/>
            <person name="Ovreas L."/>
            <person name="Rohde M."/>
            <person name="Galperin M.Y."/>
            <person name="Jogler C."/>
        </authorList>
    </citation>
    <scope>NUCLEOTIDE SEQUENCE [LARGE SCALE GENOMIC DNA]</scope>
    <source>
        <strain evidence="10 11">Mal64</strain>
    </source>
</reference>
<dbReference type="PANTHER" id="PTHR10173:SF52">
    <property type="entry name" value="METHIONINE-R-SULFOXIDE REDUCTASE B1"/>
    <property type="match status" value="1"/>
</dbReference>
<dbReference type="GO" id="GO:0006979">
    <property type="term" value="P:response to oxidative stress"/>
    <property type="evidence" value="ECO:0007669"/>
    <property type="project" value="InterPro"/>
</dbReference>
<feature type="domain" description="MsrB" evidence="9">
    <location>
        <begin position="74"/>
        <end position="196"/>
    </location>
</feature>
<keyword evidence="11" id="KW-1185">Reference proteome</keyword>
<dbReference type="FunFam" id="2.170.150.20:FF:000001">
    <property type="entry name" value="Peptide methionine sulfoxide reductase MsrB"/>
    <property type="match status" value="1"/>
</dbReference>
<keyword evidence="4 6" id="KW-0560">Oxidoreductase</keyword>
<sequence precursor="true">MNNLPKLAVAATLLAAAAVLYAQTGDESQAPTDSPAHGAAKSEPAAAPAPILTSEAKATVMDPESDPKSVDWKSIDWSSRLTPEQYNVTCQFGTEKPFKNAYWDNKKRGEYRCVRCDASLFSSETKYDSGTGWPSFFKPVSKDALAQHEDRSAFMTRVETRCGTCDAHLGHVFEDGPKPTGMRYCMNSAALKFYPAEGTEEAAGGEPADE</sequence>
<evidence type="ECO:0000256" key="1">
    <source>
        <dbReference type="ARBA" id="ARBA00007174"/>
    </source>
</evidence>
<feature type="region of interest" description="Disordered" evidence="7">
    <location>
        <begin position="25"/>
        <end position="69"/>
    </location>
</feature>
<dbReference type="GO" id="GO:0005737">
    <property type="term" value="C:cytoplasm"/>
    <property type="evidence" value="ECO:0007669"/>
    <property type="project" value="TreeGrafter"/>
</dbReference>
<feature type="binding site" evidence="6">
    <location>
        <position position="165"/>
    </location>
    <ligand>
        <name>Zn(2+)</name>
        <dbReference type="ChEBI" id="CHEBI:29105"/>
    </ligand>
</feature>
<comment type="cofactor">
    <cofactor evidence="6">
        <name>Zn(2+)</name>
        <dbReference type="ChEBI" id="CHEBI:29105"/>
    </cofactor>
    <text evidence="6">Binds 1 zinc ion per subunit. The zinc ion is important for the structural integrity of the protein.</text>
</comment>
<comment type="similarity">
    <text evidence="1 6">Belongs to the MsrB Met sulfoxide reductase family.</text>
</comment>
<dbReference type="NCBIfam" id="TIGR00357">
    <property type="entry name" value="peptide-methionine (R)-S-oxide reductase MsrB"/>
    <property type="match status" value="1"/>
</dbReference>
<evidence type="ECO:0000259" key="9">
    <source>
        <dbReference type="PROSITE" id="PS51790"/>
    </source>
</evidence>
<keyword evidence="3 6" id="KW-0862">Zinc</keyword>
<feature type="binding site" evidence="6">
    <location>
        <position position="113"/>
    </location>
    <ligand>
        <name>Zn(2+)</name>
        <dbReference type="ChEBI" id="CHEBI:29105"/>
    </ligand>
</feature>
<comment type="caution">
    <text evidence="10">The sequence shown here is derived from an EMBL/GenBank/DDBJ whole genome shotgun (WGS) entry which is preliminary data.</text>
</comment>
<organism evidence="10 11">
    <name type="scientific">Pseudobythopirellula maris</name>
    <dbReference type="NCBI Taxonomy" id="2527991"/>
    <lineage>
        <taxon>Bacteria</taxon>
        <taxon>Pseudomonadati</taxon>
        <taxon>Planctomycetota</taxon>
        <taxon>Planctomycetia</taxon>
        <taxon>Pirellulales</taxon>
        <taxon>Lacipirellulaceae</taxon>
        <taxon>Pseudobythopirellula</taxon>
    </lineage>
</organism>
<feature type="active site" description="Nucleophile" evidence="6">
    <location>
        <position position="185"/>
    </location>
</feature>
<dbReference type="AlphaFoldDB" id="A0A5C5ZMR0"/>
<feature type="compositionally biased region" description="Low complexity" evidence="7">
    <location>
        <begin position="35"/>
        <end position="50"/>
    </location>
</feature>
<dbReference type="EMBL" id="SJPQ01000003">
    <property type="protein sequence ID" value="TWT87733.1"/>
    <property type="molecule type" value="Genomic_DNA"/>
</dbReference>
<gene>
    <name evidence="6 10" type="primary">msrB</name>
    <name evidence="10" type="ORF">Mal64_32760</name>
</gene>
<evidence type="ECO:0000256" key="7">
    <source>
        <dbReference type="SAM" id="MobiDB-lite"/>
    </source>
</evidence>
<evidence type="ECO:0000256" key="3">
    <source>
        <dbReference type="ARBA" id="ARBA00022833"/>
    </source>
</evidence>
<dbReference type="InterPro" id="IPR002579">
    <property type="entry name" value="Met_Sox_Rdtase_MsrB_dom"/>
</dbReference>
<dbReference type="InterPro" id="IPR011057">
    <property type="entry name" value="Mss4-like_sf"/>
</dbReference>